<feature type="region of interest" description="Disordered" evidence="1">
    <location>
        <begin position="27"/>
        <end position="47"/>
    </location>
</feature>
<evidence type="ECO:0000256" key="1">
    <source>
        <dbReference type="SAM" id="MobiDB-lite"/>
    </source>
</evidence>
<organism evidence="2 3">
    <name type="scientific">Macellibacteroides fermentans</name>
    <dbReference type="NCBI Taxonomy" id="879969"/>
    <lineage>
        <taxon>Bacteria</taxon>
        <taxon>Pseudomonadati</taxon>
        <taxon>Bacteroidota</taxon>
        <taxon>Bacteroidia</taxon>
        <taxon>Bacteroidales</taxon>
        <taxon>Porphyromonadaceae</taxon>
        <taxon>Macellibacteroides</taxon>
    </lineage>
</organism>
<dbReference type="AlphaFoldDB" id="A0A8E2D478"/>
<gene>
    <name evidence="2" type="ORF">F5613_000455</name>
</gene>
<accession>A0A8E2D478</accession>
<evidence type="ECO:0000313" key="2">
    <source>
        <dbReference type="EMBL" id="NYI48410.1"/>
    </source>
</evidence>
<dbReference type="EMBL" id="JACCCY010000001">
    <property type="protein sequence ID" value="NYI48410.1"/>
    <property type="molecule type" value="Genomic_DNA"/>
</dbReference>
<keyword evidence="3" id="KW-1185">Reference proteome</keyword>
<evidence type="ECO:0000313" key="3">
    <source>
        <dbReference type="Proteomes" id="UP000574332"/>
    </source>
</evidence>
<dbReference type="Proteomes" id="UP000574332">
    <property type="component" value="Unassembled WGS sequence"/>
</dbReference>
<protein>
    <submittedName>
        <fullName evidence="2">Uncharacterized protein</fullName>
    </submittedName>
</protein>
<comment type="caution">
    <text evidence="2">The sequence shown here is derived from an EMBL/GenBank/DDBJ whole genome shotgun (WGS) entry which is preliminary data.</text>
</comment>
<reference evidence="2 3" key="1">
    <citation type="submission" date="2020-07" db="EMBL/GenBank/DDBJ databases">
        <title>Genomic Encyclopedia of Type Strains, Phase IV (KMG-IV): sequencing the most valuable type-strain genomes for metagenomic binning, comparative biology and taxonomic classification.</title>
        <authorList>
            <person name="Goeker M."/>
        </authorList>
    </citation>
    <scope>NUCLEOTIDE SEQUENCE [LARGE SCALE GENOMIC DNA]</scope>
    <source>
        <strain evidence="2 3">DSM 23697</strain>
    </source>
</reference>
<sequence length="47" mass="5480">MKIKILVLYWDMDNTQSMKIFIIGTSGDNGQLSRKRSRIHPSPPDQY</sequence>
<proteinExistence type="predicted"/>
<name>A0A8E2D478_9PORP</name>